<dbReference type="Proteomes" id="UP000193467">
    <property type="component" value="Unassembled WGS sequence"/>
</dbReference>
<dbReference type="AlphaFoldDB" id="A0A1Y2EX92"/>
<organism evidence="3 4">
    <name type="scientific">Leucosporidium creatinivorum</name>
    <dbReference type="NCBI Taxonomy" id="106004"/>
    <lineage>
        <taxon>Eukaryota</taxon>
        <taxon>Fungi</taxon>
        <taxon>Dikarya</taxon>
        <taxon>Basidiomycota</taxon>
        <taxon>Pucciniomycotina</taxon>
        <taxon>Microbotryomycetes</taxon>
        <taxon>Leucosporidiales</taxon>
        <taxon>Leucosporidium</taxon>
    </lineage>
</organism>
<sequence>MTSSAAAAPPLPRENVWDYPRPPALEPVPQRLRVVWTSAKGEETILADSKASYRVLETSHPPTYYIPPSDVKTSLLQRSSKSSFCEWKGRATYFDLSPPSTSALATSPKKVASRIWTYETPTDRFIPIKNYLSFYASAATRAGEGGWKCFVGEEQVEAQDGDFYGGWKTSNLEGRMKGGKGTMGW</sequence>
<feature type="region of interest" description="Disordered" evidence="1">
    <location>
        <begin position="1"/>
        <end position="22"/>
    </location>
</feature>
<dbReference type="STRING" id="106004.A0A1Y2EX92"/>
<dbReference type="InParanoid" id="A0A1Y2EX92"/>
<evidence type="ECO:0000256" key="1">
    <source>
        <dbReference type="SAM" id="MobiDB-lite"/>
    </source>
</evidence>
<evidence type="ECO:0000313" key="4">
    <source>
        <dbReference type="Proteomes" id="UP000193467"/>
    </source>
</evidence>
<comment type="caution">
    <text evidence="3">The sequence shown here is derived from an EMBL/GenBank/DDBJ whole genome shotgun (WGS) entry which is preliminary data.</text>
</comment>
<dbReference type="InterPro" id="IPR038694">
    <property type="entry name" value="DUF427_sf"/>
</dbReference>
<dbReference type="OrthoDB" id="18996at2759"/>
<dbReference type="InterPro" id="IPR007361">
    <property type="entry name" value="DUF427"/>
</dbReference>
<accession>A0A1Y2EX92</accession>
<protein>
    <recommendedName>
        <fullName evidence="2">DUF427 domain-containing protein</fullName>
    </recommendedName>
</protein>
<dbReference type="PANTHER" id="PTHR43058:SF1">
    <property type="entry name" value="DUF427 DOMAIN-CONTAINING PROTEIN"/>
    <property type="match status" value="1"/>
</dbReference>
<feature type="domain" description="DUF427" evidence="2">
    <location>
        <begin position="42"/>
        <end position="136"/>
    </location>
</feature>
<dbReference type="Pfam" id="PF04248">
    <property type="entry name" value="NTP_transf_9"/>
    <property type="match status" value="1"/>
</dbReference>
<name>A0A1Y2EX92_9BASI</name>
<dbReference type="EMBL" id="MCGR01000035">
    <property type="protein sequence ID" value="ORY76209.1"/>
    <property type="molecule type" value="Genomic_DNA"/>
</dbReference>
<reference evidence="3 4" key="1">
    <citation type="submission" date="2016-07" db="EMBL/GenBank/DDBJ databases">
        <title>Pervasive Adenine N6-methylation of Active Genes in Fungi.</title>
        <authorList>
            <consortium name="DOE Joint Genome Institute"/>
            <person name="Mondo S.J."/>
            <person name="Dannebaum R.O."/>
            <person name="Kuo R.C."/>
            <person name="Labutti K."/>
            <person name="Haridas S."/>
            <person name="Kuo A."/>
            <person name="Salamov A."/>
            <person name="Ahrendt S.R."/>
            <person name="Lipzen A."/>
            <person name="Sullivan W."/>
            <person name="Andreopoulos W.B."/>
            <person name="Clum A."/>
            <person name="Lindquist E."/>
            <person name="Daum C."/>
            <person name="Ramamoorthy G.K."/>
            <person name="Gryganskyi A."/>
            <person name="Culley D."/>
            <person name="Magnuson J.K."/>
            <person name="James T.Y."/>
            <person name="O'Malley M.A."/>
            <person name="Stajich J.E."/>
            <person name="Spatafora J.W."/>
            <person name="Visel A."/>
            <person name="Grigoriev I.V."/>
        </authorList>
    </citation>
    <scope>NUCLEOTIDE SEQUENCE [LARGE SCALE GENOMIC DNA]</scope>
    <source>
        <strain evidence="3 4">62-1032</strain>
    </source>
</reference>
<dbReference type="Gene3D" id="2.170.150.40">
    <property type="entry name" value="Domain of unknown function (DUF427)"/>
    <property type="match status" value="1"/>
</dbReference>
<keyword evidence="4" id="KW-1185">Reference proteome</keyword>
<gene>
    <name evidence="3" type="ORF">BCR35DRAFT_292586</name>
</gene>
<proteinExistence type="predicted"/>
<evidence type="ECO:0000259" key="2">
    <source>
        <dbReference type="Pfam" id="PF04248"/>
    </source>
</evidence>
<evidence type="ECO:0000313" key="3">
    <source>
        <dbReference type="EMBL" id="ORY76209.1"/>
    </source>
</evidence>
<dbReference type="PANTHER" id="PTHR43058">
    <property type="entry name" value="SLR0655 PROTEIN"/>
    <property type="match status" value="1"/>
</dbReference>